<dbReference type="AlphaFoldDB" id="B6VBG8"/>
<protein>
    <submittedName>
        <fullName evidence="1">Uncharacterized protein</fullName>
    </submittedName>
</protein>
<reference evidence="1" key="1">
    <citation type="journal article" date="2008" name="Genome Res.">
        <title>Multigenome DNA sequence conservation identifies Hox cis-regulatory elements.</title>
        <authorList>
            <person name="Kuntz S.G."/>
            <person name="Schwarz E.M."/>
            <person name="DeModena J.A."/>
            <person name="De Buysscher T."/>
            <person name="Trout D."/>
            <person name="Shizuya H."/>
            <person name="Sternberg P.W."/>
            <person name="Wold B.J."/>
        </authorList>
    </citation>
    <scope>NUCLEOTIDE SEQUENCE</scope>
    <source>
        <strain evidence="1">CB5161</strain>
    </source>
</reference>
<name>B6VBG8_CAEBE</name>
<evidence type="ECO:0000313" key="1">
    <source>
        <dbReference type="EMBL" id="ACI49061.1"/>
    </source>
</evidence>
<organism evidence="1">
    <name type="scientific">Caenorhabditis brenneri</name>
    <name type="common">Nematode worm</name>
    <dbReference type="NCBI Taxonomy" id="135651"/>
    <lineage>
        <taxon>Eukaryota</taxon>
        <taxon>Metazoa</taxon>
        <taxon>Ecdysozoa</taxon>
        <taxon>Nematoda</taxon>
        <taxon>Chromadorea</taxon>
        <taxon>Rhabditida</taxon>
        <taxon>Rhabditina</taxon>
        <taxon>Rhabditomorpha</taxon>
        <taxon>Rhabditoidea</taxon>
        <taxon>Rhabditidae</taxon>
        <taxon>Peloderinae</taxon>
        <taxon>Caenorhabditis</taxon>
    </lineage>
</organism>
<dbReference type="HOGENOM" id="CLU_850546_0_0_1"/>
<dbReference type="PANTHER" id="PTHR38618:SF2">
    <property type="entry name" value="F-BOX DOMAIN-CONTAINING PROTEIN-RELATED"/>
    <property type="match status" value="1"/>
</dbReference>
<accession>B6VBG8</accession>
<gene>
    <name evidence="1" type="ORF">Cbre_JD09.005</name>
</gene>
<sequence>MESVLHDYDDDNEETAHELSEIELEELFITKFVEPEKKEDENRIETARACGSPMEICSPIQGDEFLLDDDHDHILEEHSCLVRPIQEQVNSDSAAELLKRILAATEEDLKKTVKWNYFEKSRKWKNTSRVSELNLINSVLPLANHRPTHLHVYCRRLIESDLPNIIGQCLLDVDPPTKISSLFRISLKTEMPLKQFIGSVDRKVLLTMSVFSQLGILAHTNPNIEIRDAIGTALRRNLDGSNQKFLTFDIPELAELEQKLSHLSVQPMIGTARFAFRSVGKPFVTVNVEYHNEIDSHGRRCKAIVIEQLVSPIPGALQNRRVTFGSPLVERIHVFEIEENLPFHSLKYPFKIQNLIDFLKKVDPLSLKNVTFR</sequence>
<dbReference type="EMBL" id="FJ362361">
    <property type="protein sequence ID" value="ACI49061.1"/>
    <property type="molecule type" value="Genomic_DNA"/>
</dbReference>
<proteinExistence type="predicted"/>
<dbReference type="PANTHER" id="PTHR38618">
    <property type="entry name" value="PROTEIN CBG21701-RELATED"/>
    <property type="match status" value="1"/>
</dbReference>